<dbReference type="EnsemblBacteria" id="AAS95998">
    <property type="protein sequence ID" value="AAS95998"/>
    <property type="gene ID" value="DVU_1520"/>
</dbReference>
<dbReference type="Proteomes" id="UP000002194">
    <property type="component" value="Chromosome"/>
</dbReference>
<accession>Q72BW4</accession>
<dbReference type="PaxDb" id="882-DVU_1520"/>
<protein>
    <submittedName>
        <fullName evidence="1">Uncharacterized protein</fullName>
    </submittedName>
</protein>
<dbReference type="EMBL" id="AE017285">
    <property type="protein sequence ID" value="AAS95998.1"/>
    <property type="molecule type" value="Genomic_DNA"/>
</dbReference>
<evidence type="ECO:0000313" key="2">
    <source>
        <dbReference type="Proteomes" id="UP000002194"/>
    </source>
</evidence>
<sequence length="328" mass="36923">MCAGEDQGNILVFKKDNKLPSIINSTELGEYFKNSNSNTYQDILNNLNSISTALDIKSLIGDGETFQIIAKNADLIAPGQDGLYPAVLRGKDGRIVEHIKLRKAGFDCMQAARVVGTQFMLLNIAMKLDAIDKKLDTINSNFHIDRIAKIKSGLSSLRTLHHYEQEIRDQEVSNTLQTLRDGMHAGIEELRFDISRWPDETTGFLDGWFGDGVKQAEQRIAKSRETLFYIAEALKGMLVCETLRSNPQILAMESHFKVFQDMLSDGILDIAIRKSRILPKSRTDINECFWNEAKVELLKPTVQLGFKMHESIAIEIHTKDLEVASHGK</sequence>
<proteinExistence type="predicted"/>
<organism evidence="1 2">
    <name type="scientific">Nitratidesulfovibrio vulgaris (strain ATCC 29579 / DSM 644 / CCUG 34227 / NCIMB 8303 / VKM B-1760 / Hildenborough)</name>
    <name type="common">Desulfovibrio vulgaris</name>
    <dbReference type="NCBI Taxonomy" id="882"/>
    <lineage>
        <taxon>Bacteria</taxon>
        <taxon>Pseudomonadati</taxon>
        <taxon>Thermodesulfobacteriota</taxon>
        <taxon>Desulfovibrionia</taxon>
        <taxon>Desulfovibrionales</taxon>
        <taxon>Desulfovibrionaceae</taxon>
        <taxon>Nitratidesulfovibrio</taxon>
    </lineage>
</organism>
<gene>
    <name evidence="1" type="ordered locus">DVU_1520</name>
</gene>
<dbReference type="KEGG" id="dvu:DVU_1520"/>
<name>Q72BW4_NITV2</name>
<keyword evidence="2" id="KW-1185">Reference proteome</keyword>
<evidence type="ECO:0000313" key="1">
    <source>
        <dbReference type="EMBL" id="AAS95998.1"/>
    </source>
</evidence>
<reference evidence="1 2" key="1">
    <citation type="journal article" date="2004" name="Nat. Biotechnol.">
        <title>The genome sequence of the anaerobic, sulfate-reducing bacterium Desulfovibrio vulgaris Hildenborough.</title>
        <authorList>
            <person name="Heidelberg J.F."/>
            <person name="Seshadri R."/>
            <person name="Haveman S.A."/>
            <person name="Hemme C.L."/>
            <person name="Paulsen I.T."/>
            <person name="Kolonay J.F."/>
            <person name="Eisen J.A."/>
            <person name="Ward N."/>
            <person name="Methe B."/>
            <person name="Brinkac L.M."/>
            <person name="Daugherty S.C."/>
            <person name="Deboy R.T."/>
            <person name="Dodson R.J."/>
            <person name="Durkin A.S."/>
            <person name="Madupu R."/>
            <person name="Nelson W.C."/>
            <person name="Sullivan S.A."/>
            <person name="Fouts D."/>
            <person name="Haft D.H."/>
            <person name="Selengut J."/>
            <person name="Peterson J.D."/>
            <person name="Davidsen T.M."/>
            <person name="Zafar N."/>
            <person name="Zhou L."/>
            <person name="Radune D."/>
            <person name="Dimitrov G."/>
            <person name="Hance M."/>
            <person name="Tran K."/>
            <person name="Khouri H."/>
            <person name="Gill J."/>
            <person name="Utterback T.R."/>
            <person name="Feldblyum T.V."/>
            <person name="Wall J.D."/>
            <person name="Voordouw G."/>
            <person name="Fraser C.M."/>
        </authorList>
    </citation>
    <scope>NUCLEOTIDE SEQUENCE [LARGE SCALE GENOMIC DNA]</scope>
    <source>
        <strain evidence="2">ATCC 29579 / DSM 644 / NCIMB 8303 / VKM B-1760 / Hildenborough</strain>
    </source>
</reference>
<dbReference type="AlphaFoldDB" id="Q72BW4"/>
<dbReference type="RefSeq" id="WP_010938812.1">
    <property type="nucleotide sequence ID" value="NC_002937.3"/>
</dbReference>
<dbReference type="HOGENOM" id="CLU_846586_0_0_7"/>
<dbReference type="STRING" id="882.DVU_1520"/>